<evidence type="ECO:0000313" key="2">
    <source>
        <dbReference type="EMBL" id="PXV64093.1"/>
    </source>
</evidence>
<dbReference type="AlphaFoldDB" id="A0A2V3PRA7"/>
<name>A0A2V3PRA7_9BACT</name>
<keyword evidence="3" id="KW-1185">Reference proteome</keyword>
<sequence>MKKFLLLTLILQTSILVMAQTEPAYKKGKFYAFWGWNRAHYTNSTIHFTGNDYDFTLHRVVAHDKLSAVSYHNYLQPNRVTIPQTNFKIGYFFKDNMAVNIGVDHMKYVMDQNQTVSISGNVRPGFENHITPNGDVRLTDDFLTFEHTDGLNYINSEFEYYHNFYKHGILKINGIAGVGAGFMLPKSNVKLFDEKRHDDFHVAGFGLNGKIAADVLLWDLFFLRCEGKQGYINMPSIRTTSSSSDKASQHFWFAQVNFLFGFAWSF</sequence>
<evidence type="ECO:0000313" key="3">
    <source>
        <dbReference type="Proteomes" id="UP000247973"/>
    </source>
</evidence>
<accession>A0A2V3PRA7</accession>
<proteinExistence type="predicted"/>
<dbReference type="RefSeq" id="WP_221409236.1">
    <property type="nucleotide sequence ID" value="NZ_QICL01000011.1"/>
</dbReference>
<protein>
    <recommendedName>
        <fullName evidence="4">Outer membrane protein with beta-barrel domain</fullName>
    </recommendedName>
</protein>
<reference evidence="2 3" key="1">
    <citation type="submission" date="2018-03" db="EMBL/GenBank/DDBJ databases">
        <title>Genomic Encyclopedia of Archaeal and Bacterial Type Strains, Phase II (KMG-II): from individual species to whole genera.</title>
        <authorList>
            <person name="Goeker M."/>
        </authorList>
    </citation>
    <scope>NUCLEOTIDE SEQUENCE [LARGE SCALE GENOMIC DNA]</scope>
    <source>
        <strain evidence="2 3">DSM 100214</strain>
    </source>
</reference>
<organism evidence="2 3">
    <name type="scientific">Dysgonomonas alginatilytica</name>
    <dbReference type="NCBI Taxonomy" id="1605892"/>
    <lineage>
        <taxon>Bacteria</taxon>
        <taxon>Pseudomonadati</taxon>
        <taxon>Bacteroidota</taxon>
        <taxon>Bacteroidia</taxon>
        <taxon>Bacteroidales</taxon>
        <taxon>Dysgonomonadaceae</taxon>
        <taxon>Dysgonomonas</taxon>
    </lineage>
</organism>
<comment type="caution">
    <text evidence="2">The sequence shown here is derived from an EMBL/GenBank/DDBJ whole genome shotgun (WGS) entry which is preliminary data.</text>
</comment>
<dbReference type="EMBL" id="QICL01000011">
    <property type="protein sequence ID" value="PXV64093.1"/>
    <property type="molecule type" value="Genomic_DNA"/>
</dbReference>
<gene>
    <name evidence="2" type="ORF">CLV62_11151</name>
</gene>
<feature type="signal peptide" evidence="1">
    <location>
        <begin position="1"/>
        <end position="19"/>
    </location>
</feature>
<evidence type="ECO:0008006" key="4">
    <source>
        <dbReference type="Google" id="ProtNLM"/>
    </source>
</evidence>
<evidence type="ECO:0000256" key="1">
    <source>
        <dbReference type="SAM" id="SignalP"/>
    </source>
</evidence>
<feature type="chain" id="PRO_5016118170" description="Outer membrane protein with beta-barrel domain" evidence="1">
    <location>
        <begin position="20"/>
        <end position="266"/>
    </location>
</feature>
<dbReference type="Proteomes" id="UP000247973">
    <property type="component" value="Unassembled WGS sequence"/>
</dbReference>
<keyword evidence="1" id="KW-0732">Signal</keyword>